<reference evidence="7" key="1">
    <citation type="journal article" date="2020" name="bioRxiv">
        <title>Comparative genomics of Chlamydomonas.</title>
        <authorList>
            <person name="Craig R.J."/>
            <person name="Hasan A.R."/>
            <person name="Ness R.W."/>
            <person name="Keightley P.D."/>
        </authorList>
    </citation>
    <scope>NUCLEOTIDE SEQUENCE</scope>
    <source>
        <strain evidence="7">CCAP 11/173</strain>
    </source>
</reference>
<dbReference type="InterPro" id="IPR015943">
    <property type="entry name" value="WD40/YVTN_repeat-like_dom_sf"/>
</dbReference>
<dbReference type="GO" id="GO:0003677">
    <property type="term" value="F:DNA binding"/>
    <property type="evidence" value="ECO:0007669"/>
    <property type="project" value="UniProtKB-KW"/>
</dbReference>
<dbReference type="OrthoDB" id="9890280at2759"/>
<evidence type="ECO:0000256" key="4">
    <source>
        <dbReference type="ARBA" id="ARBA00022763"/>
    </source>
</evidence>
<gene>
    <name evidence="7" type="ORF">HYH02_005938</name>
</gene>
<organism evidence="7 8">
    <name type="scientific">Chlamydomonas schloesseri</name>
    <dbReference type="NCBI Taxonomy" id="2026947"/>
    <lineage>
        <taxon>Eukaryota</taxon>
        <taxon>Viridiplantae</taxon>
        <taxon>Chlorophyta</taxon>
        <taxon>core chlorophytes</taxon>
        <taxon>Chlorophyceae</taxon>
        <taxon>CS clade</taxon>
        <taxon>Chlamydomonadales</taxon>
        <taxon>Chlamydomonadaceae</taxon>
        <taxon>Chlamydomonas</taxon>
    </lineage>
</organism>
<dbReference type="InterPro" id="IPR050853">
    <property type="entry name" value="WD_repeat_DNA-damage-binding"/>
</dbReference>
<evidence type="ECO:0000313" key="8">
    <source>
        <dbReference type="Proteomes" id="UP000613740"/>
    </source>
</evidence>
<dbReference type="InterPro" id="IPR019775">
    <property type="entry name" value="WD40_repeat_CS"/>
</dbReference>
<dbReference type="PROSITE" id="PS00678">
    <property type="entry name" value="WD_REPEATS_1"/>
    <property type="match status" value="1"/>
</dbReference>
<dbReference type="SMART" id="SM00320">
    <property type="entry name" value="WD40"/>
    <property type="match status" value="5"/>
</dbReference>
<dbReference type="GO" id="GO:0006974">
    <property type="term" value="P:DNA damage response"/>
    <property type="evidence" value="ECO:0007669"/>
    <property type="project" value="UniProtKB-KW"/>
</dbReference>
<feature type="compositionally biased region" description="Gly residues" evidence="6">
    <location>
        <begin position="143"/>
        <end position="154"/>
    </location>
</feature>
<dbReference type="SUPFAM" id="SSF50978">
    <property type="entry name" value="WD40 repeat-like"/>
    <property type="match status" value="1"/>
</dbReference>
<keyword evidence="2" id="KW-0853">WD repeat</keyword>
<feature type="compositionally biased region" description="Low complexity" evidence="6">
    <location>
        <begin position="70"/>
        <end position="81"/>
    </location>
</feature>
<feature type="region of interest" description="Disordered" evidence="6">
    <location>
        <begin position="1"/>
        <end position="165"/>
    </location>
</feature>
<feature type="compositionally biased region" description="Low complexity" evidence="6">
    <location>
        <begin position="27"/>
        <end position="62"/>
    </location>
</feature>
<dbReference type="PANTHER" id="PTHR14773">
    <property type="entry name" value="WD REPEAT-CONTAINING PROTEIN 76"/>
    <property type="match status" value="1"/>
</dbReference>
<protein>
    <submittedName>
        <fullName evidence="7">Uncharacterized protein</fullName>
    </submittedName>
</protein>
<comment type="caution">
    <text evidence="7">The sequence shown here is derived from an EMBL/GenBank/DDBJ whole genome shotgun (WGS) entry which is preliminary data.</text>
</comment>
<comment type="similarity">
    <text evidence="1">Belongs to the WD repeat DDB2/WDR76 family.</text>
</comment>
<evidence type="ECO:0000313" key="7">
    <source>
        <dbReference type="EMBL" id="KAG2449191.1"/>
    </source>
</evidence>
<keyword evidence="5" id="KW-0238">DNA-binding</keyword>
<dbReference type="Gene3D" id="2.130.10.10">
    <property type="entry name" value="YVTN repeat-like/Quinoprotein amine dehydrogenase"/>
    <property type="match status" value="2"/>
</dbReference>
<dbReference type="InterPro" id="IPR036322">
    <property type="entry name" value="WD40_repeat_dom_sf"/>
</dbReference>
<feature type="region of interest" description="Disordered" evidence="6">
    <location>
        <begin position="194"/>
        <end position="234"/>
    </location>
</feature>
<dbReference type="EMBL" id="JAEHOD010000015">
    <property type="protein sequence ID" value="KAG2449191.1"/>
    <property type="molecule type" value="Genomic_DNA"/>
</dbReference>
<proteinExistence type="inferred from homology"/>
<keyword evidence="8" id="KW-1185">Reference proteome</keyword>
<keyword evidence="4" id="KW-0227">DNA damage</keyword>
<evidence type="ECO:0000256" key="3">
    <source>
        <dbReference type="ARBA" id="ARBA00022737"/>
    </source>
</evidence>
<keyword evidence="3" id="KW-0677">Repeat</keyword>
<sequence length="753" mass="77024">MKTRTRGAGRATPQQAAKPCVAFTSMSPDSAGSGGSAAAVPDAGVLLDVQQQQQHAQEQQQEQEQKQEHGQVQVEAGQVQQPRAKRQRVAKPPVPPRSTRTTAAKLDNGGSEPVGKEEPGKPQDNAIEVKEEHLDGKASEAAGKGGSGSAGAAGGMSELDRQRADLMERNRRMLLSLNLPGLVAETAAAAVKAGDGGSGAAKSKPSQRGVAKRLRDGSAEPPPRRVSLRQRGVSADPALAAGVDSETAGGVVLAAGQRALAAATGRAGPDEPEEPKGRHPRGRLPFRSENGQPGSDAAFLQLLAAEVAAADAGAQQDQAAGGEAVANFGLVEKDVAKVTKDGVTHLVWLPGGGVCDRLLLAAADKGGRVSMWDVDGDESGPASETDGVLMFAPHGEYVSGMRWLGREAAVGANRLITASYDGSIRALDLGDGGRWLQLPAPGNPNDAEWSALEVSADGRTAYLGDPMGFFEVVDLRDKPRPSAASGAVEASAAGPSAEADSSVAKAAARADAELESLMGPVGNLMICDRKINSLHLEPSGAPLLATSCSDGSVGVWDIRMLERGIAGVVAAAKAGGSGGSIGAKTKPLSLLRHAKSCHAAYWAPDGSKRILSTSYDDTLRVSADPAAGAAADGAHLSQMLSIPHNNQTGRWITPFRAVWSAASDAALVGSMKRGLDVFTTTPPPSTSEGAAGGAKSPARAKKGAFAGAADPGGKLLATLSSDFMTAIPSRAAPHPHLPVVVAATSSGRCHIWR</sequence>
<evidence type="ECO:0000256" key="6">
    <source>
        <dbReference type="SAM" id="MobiDB-lite"/>
    </source>
</evidence>
<evidence type="ECO:0000256" key="2">
    <source>
        <dbReference type="ARBA" id="ARBA00022574"/>
    </source>
</evidence>
<dbReference type="AlphaFoldDB" id="A0A835WLF6"/>
<dbReference type="PANTHER" id="PTHR14773:SF0">
    <property type="entry name" value="WD REPEAT-CONTAINING PROTEIN 76"/>
    <property type="match status" value="1"/>
</dbReference>
<accession>A0A835WLF6</accession>
<dbReference type="GO" id="GO:2000001">
    <property type="term" value="P:regulation of DNA damage checkpoint"/>
    <property type="evidence" value="ECO:0007669"/>
    <property type="project" value="TreeGrafter"/>
</dbReference>
<dbReference type="Proteomes" id="UP000613740">
    <property type="component" value="Unassembled WGS sequence"/>
</dbReference>
<feature type="region of interest" description="Disordered" evidence="6">
    <location>
        <begin position="681"/>
        <end position="705"/>
    </location>
</feature>
<feature type="region of interest" description="Disordered" evidence="6">
    <location>
        <begin position="262"/>
        <end position="292"/>
    </location>
</feature>
<evidence type="ECO:0000256" key="5">
    <source>
        <dbReference type="ARBA" id="ARBA00023125"/>
    </source>
</evidence>
<dbReference type="InterPro" id="IPR001680">
    <property type="entry name" value="WD40_rpt"/>
</dbReference>
<feature type="compositionally biased region" description="Basic and acidic residues" evidence="6">
    <location>
        <begin position="114"/>
        <end position="138"/>
    </location>
</feature>
<dbReference type="GO" id="GO:0005634">
    <property type="term" value="C:nucleus"/>
    <property type="evidence" value="ECO:0007669"/>
    <property type="project" value="TreeGrafter"/>
</dbReference>
<name>A0A835WLF6_9CHLO</name>
<evidence type="ECO:0000256" key="1">
    <source>
        <dbReference type="ARBA" id="ARBA00005434"/>
    </source>
</evidence>